<dbReference type="GO" id="GO:0120147">
    <property type="term" value="F:formylglycine-generating oxidase activity"/>
    <property type="evidence" value="ECO:0007669"/>
    <property type="project" value="TreeGrafter"/>
</dbReference>
<dbReference type="PANTHER" id="PTHR23150:SF19">
    <property type="entry name" value="FORMYLGLYCINE-GENERATING ENZYME"/>
    <property type="match status" value="1"/>
</dbReference>
<accession>A0AAP1HBC9</accession>
<dbReference type="Proteomes" id="UP000076442">
    <property type="component" value="Unassembled WGS sequence"/>
</dbReference>
<dbReference type="RefSeq" id="WP_042977022.1">
    <property type="nucleotide sequence ID" value="NZ_CP147492.1"/>
</dbReference>
<dbReference type="Pfam" id="PF03781">
    <property type="entry name" value="FGE-sulfatase"/>
    <property type="match status" value="1"/>
</dbReference>
<feature type="domain" description="Sulfatase-modifying factor enzyme-like" evidence="1">
    <location>
        <begin position="6"/>
        <end position="241"/>
    </location>
</feature>
<evidence type="ECO:0000313" key="3">
    <source>
        <dbReference type="Proteomes" id="UP000076442"/>
    </source>
</evidence>
<dbReference type="InterPro" id="IPR042095">
    <property type="entry name" value="SUMF_sf"/>
</dbReference>
<sequence length="342" mass="39759">MIENLNFIYIEAGEFEFGTEWNKEEFIKMVEHYKIPLEWLVKEVPQKKVYLNDYWISDAPVTIGMMKEFYLNNPDIPIPLVIKEHIINSDLDLPAYNIDFKDALMFCYWVSETTGEFVDLPTEPEWEKAARGSLDDREFPWGDDKILENVNIKGRFNSFPIPVKCIKNNISPYGIYDLSGNVEEWTRSYNRPYLGSPIKYSRLLNYPILRGGTCEHGLDLARCSRRHGNIPSIFRGFRVVKRKDATDFLQNKLYSNDFEINEGDFILAKTSEFNNKELLVNVDFNMNAILDIQKWPSDEIQLFRGFTNPGSEILVQIEENVGGQLKVRRPSISEIDVVLSNL</sequence>
<evidence type="ECO:0000259" key="1">
    <source>
        <dbReference type="Pfam" id="PF03781"/>
    </source>
</evidence>
<dbReference type="Gene3D" id="3.90.1580.10">
    <property type="entry name" value="paralog of FGE (formylglycine-generating enzyme)"/>
    <property type="match status" value="1"/>
</dbReference>
<gene>
    <name evidence="2" type="ORF">B4122_0769</name>
</gene>
<protein>
    <recommendedName>
        <fullName evidence="1">Sulfatase-modifying factor enzyme-like domain-containing protein</fullName>
    </recommendedName>
</protein>
<dbReference type="EMBL" id="LJZV01000003">
    <property type="protein sequence ID" value="KZD94073.1"/>
    <property type="molecule type" value="Genomic_DNA"/>
</dbReference>
<evidence type="ECO:0000313" key="2">
    <source>
        <dbReference type="EMBL" id="KZD94073.1"/>
    </source>
</evidence>
<dbReference type="AlphaFoldDB" id="A0AAP1HBC9"/>
<name>A0AAP1HBC9_BACIU</name>
<dbReference type="InterPro" id="IPR051043">
    <property type="entry name" value="Sulfatase_Mod_Factor_Kinase"/>
</dbReference>
<dbReference type="InterPro" id="IPR005532">
    <property type="entry name" value="SUMF_dom"/>
</dbReference>
<dbReference type="InterPro" id="IPR016187">
    <property type="entry name" value="CTDL_fold"/>
</dbReference>
<dbReference type="PANTHER" id="PTHR23150">
    <property type="entry name" value="SULFATASE MODIFYING FACTOR 1, 2"/>
    <property type="match status" value="1"/>
</dbReference>
<proteinExistence type="predicted"/>
<dbReference type="SUPFAM" id="SSF56436">
    <property type="entry name" value="C-type lectin-like"/>
    <property type="match status" value="1"/>
</dbReference>
<comment type="caution">
    <text evidence="2">The sequence shown here is derived from an EMBL/GenBank/DDBJ whole genome shotgun (WGS) entry which is preliminary data.</text>
</comment>
<reference evidence="2 3" key="1">
    <citation type="submission" date="2015-09" db="EMBL/GenBank/DDBJ databases">
        <title>Spore heat resistance.</title>
        <authorList>
            <person name="Boekhorst J."/>
            <person name="Berendsen E.M."/>
            <person name="Wells-Bennik M.H."/>
            <person name="Kuipers O.P."/>
        </authorList>
    </citation>
    <scope>NUCLEOTIDE SEQUENCE [LARGE SCALE GENOMIC DNA]</scope>
    <source>
        <strain evidence="2 3">B4122</strain>
    </source>
</reference>
<organism evidence="2 3">
    <name type="scientific">Bacillus subtilis</name>
    <dbReference type="NCBI Taxonomy" id="1423"/>
    <lineage>
        <taxon>Bacteria</taxon>
        <taxon>Bacillati</taxon>
        <taxon>Bacillota</taxon>
        <taxon>Bacilli</taxon>
        <taxon>Bacillales</taxon>
        <taxon>Bacillaceae</taxon>
        <taxon>Bacillus</taxon>
    </lineage>
</organism>